<dbReference type="SUPFAM" id="SSF51126">
    <property type="entry name" value="Pectin lyase-like"/>
    <property type="match status" value="1"/>
</dbReference>
<gene>
    <name evidence="2" type="ORF">HPDFL43_01495</name>
</gene>
<sequence length="224" mass="24557">MSRAADNTRLYAATVAIFAVGVISFLLMAPINKRASPYWHELDNGCFMLFATAVLDQPGCFELQEDVVLEGDNDYFLYINSSDVQVNLKGKAVTGPGQSSTQSGIYINGGDNIKIANGSIAGFLFGIRGEPTSDGEPIRRLMLSNLKVSDASLIGITLDVNEVSMSGITVIAPQEVQNKKYDYFVDIRVNAQTCYYEQDWHEAESLKPPRTQILALQADCELSK</sequence>
<dbReference type="Proteomes" id="UP000004291">
    <property type="component" value="Chromosome"/>
</dbReference>
<dbReference type="OrthoDB" id="8118673at2"/>
<dbReference type="EMBL" id="ABIA03000002">
    <property type="protein sequence ID" value="EDQ34830.1"/>
    <property type="molecule type" value="Genomic_DNA"/>
</dbReference>
<proteinExistence type="predicted"/>
<evidence type="ECO:0000256" key="1">
    <source>
        <dbReference type="SAM" id="Phobius"/>
    </source>
</evidence>
<dbReference type="STRING" id="411684.HPDFL43_01495"/>
<evidence type="ECO:0000313" key="3">
    <source>
        <dbReference type="Proteomes" id="UP000004291"/>
    </source>
</evidence>
<accession>A9CZS1</accession>
<dbReference type="RefSeq" id="WP_007196091.1">
    <property type="nucleotide sequence ID" value="NZ_CM002917.1"/>
</dbReference>
<keyword evidence="1" id="KW-0472">Membrane</keyword>
<reference evidence="2 3" key="2">
    <citation type="submission" date="2012-06" db="EMBL/GenBank/DDBJ databases">
        <authorList>
            <person name="Fiebig A."/>
        </authorList>
    </citation>
    <scope>NUCLEOTIDE SEQUENCE [LARGE SCALE GENOMIC DNA]</scope>
    <source>
        <strain evidence="2 3">DFL-43</strain>
    </source>
</reference>
<keyword evidence="3" id="KW-1185">Reference proteome</keyword>
<dbReference type="HOGENOM" id="CLU_1233662_0_0_5"/>
<comment type="caution">
    <text evidence="2">The sequence shown here is derived from an EMBL/GenBank/DDBJ whole genome shotgun (WGS) entry which is preliminary data.</text>
</comment>
<evidence type="ECO:0000313" key="2">
    <source>
        <dbReference type="EMBL" id="EDQ34830.1"/>
    </source>
</evidence>
<organism evidence="2 3">
    <name type="scientific">Hoeflea phototrophica (strain DSM 17068 / NCIMB 14078 / DFL-43)</name>
    <dbReference type="NCBI Taxonomy" id="411684"/>
    <lineage>
        <taxon>Bacteria</taxon>
        <taxon>Pseudomonadati</taxon>
        <taxon>Pseudomonadota</taxon>
        <taxon>Alphaproteobacteria</taxon>
        <taxon>Hyphomicrobiales</taxon>
        <taxon>Rhizobiaceae</taxon>
        <taxon>Hoeflea</taxon>
    </lineage>
</organism>
<reference evidence="2 3" key="1">
    <citation type="submission" date="2007-10" db="EMBL/GenBank/DDBJ databases">
        <authorList>
            <person name="Wagner-Dobler I."/>
            <person name="Ferriera S."/>
            <person name="Johnson J."/>
            <person name="Kravitz S."/>
            <person name="Beeson K."/>
            <person name="Sutton G."/>
            <person name="Rogers Y.-H."/>
            <person name="Friedman R."/>
            <person name="Frazier M."/>
            <person name="Venter J.C."/>
        </authorList>
    </citation>
    <scope>NUCLEOTIDE SEQUENCE [LARGE SCALE GENOMIC DNA]</scope>
    <source>
        <strain evidence="2 3">DFL-43</strain>
    </source>
</reference>
<protein>
    <submittedName>
        <fullName evidence="2">Uncharacterized protein</fullName>
    </submittedName>
</protein>
<keyword evidence="1" id="KW-1133">Transmembrane helix</keyword>
<keyword evidence="1" id="KW-0812">Transmembrane</keyword>
<dbReference type="AlphaFoldDB" id="A9CZS1"/>
<dbReference type="InterPro" id="IPR011050">
    <property type="entry name" value="Pectin_lyase_fold/virulence"/>
</dbReference>
<name>A9CZS1_HOEPD</name>
<feature type="transmembrane region" description="Helical" evidence="1">
    <location>
        <begin position="12"/>
        <end position="31"/>
    </location>
</feature>